<organism evidence="2 3">
    <name type="scientific">Melanomma pulvis-pyrius CBS 109.77</name>
    <dbReference type="NCBI Taxonomy" id="1314802"/>
    <lineage>
        <taxon>Eukaryota</taxon>
        <taxon>Fungi</taxon>
        <taxon>Dikarya</taxon>
        <taxon>Ascomycota</taxon>
        <taxon>Pezizomycotina</taxon>
        <taxon>Dothideomycetes</taxon>
        <taxon>Pleosporomycetidae</taxon>
        <taxon>Pleosporales</taxon>
        <taxon>Melanommataceae</taxon>
        <taxon>Melanomma</taxon>
    </lineage>
</organism>
<sequence>MAKKKRMHPPAYYANPNPGQGQKFYMTPDLKLHPISSPMGGAEDGGDHGDMPPWMLPDSDFIGYDEDFTGYDEDFTGYDEDEDNWGWNHARLHTEEAVMKNKWQGSPHPGRFPAHPGPPAGRGRGVAAMQIPGGLGAGPMPGDFTQMMNQGLFVPQPGKWDPGNQHHDFKNFGQQGQQPVEGLFGAAGGGDIDQQQDFNNFGHQNQQPAGAAPKWAQGVKNPLDGWGIDNLAAPKKKQPAGGLFGAAGGNFSTKGGGENFSTRGRGGGNFSTKVGGGGNFNPSSRTGGMQTSPIPQDEDDPLFYVPQNQQQNQQNQQASSFRTAQSTYRSTYSTVPVGRTTLPNTSFQHQIPPVSPQANVEPPTNITPHPKGDNRFPPPGTKVPDPIWLETPEKKYWYRHLLYNKAFEVEALRTGILSKVHAAWQKYKAEKRPDTDLRLIMLQAEQTTKVLSEISNGRRGKIYLLQKGNEYVAGCAIEVDRWMGEMHQKDRGFKLPGWKWGLLGVGEKEIKGCYLLIKETL</sequence>
<feature type="compositionally biased region" description="Gly residues" evidence="1">
    <location>
        <begin position="259"/>
        <end position="279"/>
    </location>
</feature>
<dbReference type="EMBL" id="MU001785">
    <property type="protein sequence ID" value="KAF2798368.1"/>
    <property type="molecule type" value="Genomic_DNA"/>
</dbReference>
<protein>
    <submittedName>
        <fullName evidence="2">Uncharacterized protein</fullName>
    </submittedName>
</protein>
<evidence type="ECO:0000313" key="3">
    <source>
        <dbReference type="Proteomes" id="UP000799757"/>
    </source>
</evidence>
<dbReference type="OrthoDB" id="3672634at2759"/>
<feature type="compositionally biased region" description="Polar residues" evidence="1">
    <location>
        <begin position="280"/>
        <end position="294"/>
    </location>
</feature>
<gene>
    <name evidence="2" type="ORF">K505DRAFT_357554</name>
</gene>
<reference evidence="2" key="1">
    <citation type="journal article" date="2020" name="Stud. Mycol.">
        <title>101 Dothideomycetes genomes: a test case for predicting lifestyles and emergence of pathogens.</title>
        <authorList>
            <person name="Haridas S."/>
            <person name="Albert R."/>
            <person name="Binder M."/>
            <person name="Bloem J."/>
            <person name="Labutti K."/>
            <person name="Salamov A."/>
            <person name="Andreopoulos B."/>
            <person name="Baker S."/>
            <person name="Barry K."/>
            <person name="Bills G."/>
            <person name="Bluhm B."/>
            <person name="Cannon C."/>
            <person name="Castanera R."/>
            <person name="Culley D."/>
            <person name="Daum C."/>
            <person name="Ezra D."/>
            <person name="Gonzalez J."/>
            <person name="Henrissat B."/>
            <person name="Kuo A."/>
            <person name="Liang C."/>
            <person name="Lipzen A."/>
            <person name="Lutzoni F."/>
            <person name="Magnuson J."/>
            <person name="Mondo S."/>
            <person name="Nolan M."/>
            <person name="Ohm R."/>
            <person name="Pangilinan J."/>
            <person name="Park H.-J."/>
            <person name="Ramirez L."/>
            <person name="Alfaro M."/>
            <person name="Sun H."/>
            <person name="Tritt A."/>
            <person name="Yoshinaga Y."/>
            <person name="Zwiers L.-H."/>
            <person name="Turgeon B."/>
            <person name="Goodwin S."/>
            <person name="Spatafora J."/>
            <person name="Crous P."/>
            <person name="Grigoriev I."/>
        </authorList>
    </citation>
    <scope>NUCLEOTIDE SEQUENCE</scope>
    <source>
        <strain evidence="2">CBS 109.77</strain>
    </source>
</reference>
<feature type="region of interest" description="Disordered" evidence="1">
    <location>
        <begin position="259"/>
        <end position="299"/>
    </location>
</feature>
<dbReference type="Proteomes" id="UP000799757">
    <property type="component" value="Unassembled WGS sequence"/>
</dbReference>
<name>A0A6A6XQA8_9PLEO</name>
<evidence type="ECO:0000256" key="1">
    <source>
        <dbReference type="SAM" id="MobiDB-lite"/>
    </source>
</evidence>
<proteinExistence type="predicted"/>
<evidence type="ECO:0000313" key="2">
    <source>
        <dbReference type="EMBL" id="KAF2798368.1"/>
    </source>
</evidence>
<keyword evidence="3" id="KW-1185">Reference proteome</keyword>
<dbReference type="AlphaFoldDB" id="A0A6A6XQA8"/>
<accession>A0A6A6XQA8</accession>
<feature type="region of interest" description="Disordered" evidence="1">
    <location>
        <begin position="1"/>
        <end position="23"/>
    </location>
</feature>